<dbReference type="InterPro" id="IPR011989">
    <property type="entry name" value="ARM-like"/>
</dbReference>
<dbReference type="InterPro" id="IPR016024">
    <property type="entry name" value="ARM-type_fold"/>
</dbReference>
<evidence type="ECO:0000313" key="9">
    <source>
        <dbReference type="EMBL" id="KAJ6647397.1"/>
    </source>
</evidence>
<dbReference type="PANTHER" id="PTHR21704">
    <property type="entry name" value="NIPPED-B-LIKE PROTEIN DELANGIN SCC2-RELATED"/>
    <property type="match status" value="1"/>
</dbReference>
<accession>A0A9Q0NCF2</accession>
<dbReference type="GO" id="GO:0140588">
    <property type="term" value="P:chromatin looping"/>
    <property type="evidence" value="ECO:0007669"/>
    <property type="project" value="InterPro"/>
</dbReference>
<dbReference type="SUPFAM" id="SSF48371">
    <property type="entry name" value="ARM repeat"/>
    <property type="match status" value="1"/>
</dbReference>
<dbReference type="Pfam" id="PF12830">
    <property type="entry name" value="Nipped-B_C"/>
    <property type="match status" value="1"/>
</dbReference>
<gene>
    <name evidence="9" type="primary">Nipped-B</name>
    <name evidence="9" type="ORF">Bhyg_02619</name>
</gene>
<dbReference type="CDD" id="cd23958">
    <property type="entry name" value="SCC2"/>
    <property type="match status" value="1"/>
</dbReference>
<evidence type="ECO:0000256" key="7">
    <source>
        <dbReference type="SAM" id="MobiDB-lite"/>
    </source>
</evidence>
<keyword evidence="4 6" id="KW-0539">Nucleus</keyword>
<dbReference type="PANTHER" id="PTHR21704:SF18">
    <property type="entry name" value="NIPPED-B-LIKE PROTEIN"/>
    <property type="match status" value="1"/>
</dbReference>
<comment type="caution">
    <text evidence="9">The sequence shown here is derived from an EMBL/GenBank/DDBJ whole genome shotgun (WGS) entry which is preliminary data.</text>
</comment>
<dbReference type="GO" id="GO:1990414">
    <property type="term" value="P:replication-born double-strand break repair via sister chromatid exchange"/>
    <property type="evidence" value="ECO:0007669"/>
    <property type="project" value="TreeGrafter"/>
</dbReference>
<dbReference type="InterPro" id="IPR026003">
    <property type="entry name" value="Cohesin_HEAT"/>
</dbReference>
<feature type="compositionally biased region" description="Basic residues" evidence="7">
    <location>
        <begin position="1034"/>
        <end position="1044"/>
    </location>
</feature>
<reference evidence="9" key="1">
    <citation type="submission" date="2022-07" db="EMBL/GenBank/DDBJ databases">
        <authorList>
            <person name="Trinca V."/>
            <person name="Uliana J.V.C."/>
            <person name="Torres T.T."/>
            <person name="Ward R.J."/>
            <person name="Monesi N."/>
        </authorList>
    </citation>
    <scope>NUCLEOTIDE SEQUENCE</scope>
    <source>
        <strain evidence="9">HSMRA1968</strain>
        <tissue evidence="9">Whole embryos</tissue>
    </source>
</reference>
<dbReference type="InterPro" id="IPR033031">
    <property type="entry name" value="Scc2/Nipped-B"/>
</dbReference>
<dbReference type="GO" id="GO:0010468">
    <property type="term" value="P:regulation of gene expression"/>
    <property type="evidence" value="ECO:0007669"/>
    <property type="project" value="InterPro"/>
</dbReference>
<evidence type="ECO:0000256" key="4">
    <source>
        <dbReference type="ARBA" id="ARBA00023242"/>
    </source>
</evidence>
<sequence length="2094" mass="238625">MADRDVPSVPITTLAGLTSLSDLLSELPISESSANALLNKSLLFHPRVAQEADNLLSVRDDNLTRQLVQAIEQTNSDHIELKSQYAEQQTSGTNINELPQLLQAIHTHKPTVFKSGGPQYQQRIVRSANPHPNQTQQNQYQPNALQPSALYSTENSQQPVNAWNPQCPSTSSFYHQSPIQQTQQANMGLSQQSHISQHSSSMPMPMVDVNNVIVKQEYPSTVPPMQPNVTPYVQQTPAILPHQAMQNAVIQQEKPQMRSLRSSNTVLSQPVMHPSDHQQIPVQSAINSNSVPVNQTAIQQPSAAQNIQNVMNPLNSTQANQANHVDNHVLGGNIHQNNTPKMVPRNNEYLEKQSKISDIRGGPSPAQASDAPESNQLHTPHRQNQLSNTPFRQPIVVVQTINNIQAVIDSNSKSVNNNVALTTKPVTRRLTVKTHKLRESDIDGLTNSIRDFRFHYRDRATKLGIVKNSGDMFNKMKADEIRSNKRHLPDPKDDEIGHFSQPKVRRVEKVVKTTKSTKEDVMKSQVYIQFLRNMENELRRFEETEQPSTIDDIDYYSDCISSKMLTQLTNDVAKLKAKCAIDFLPKNELTLLINFAMRNIDVARNLSAGPDMDEDVDELIEKILDATEACLFVSNIYATAVDVKFLLEDNMDKIVKFVQFQMRETIFPSYDPVYSVKSMKKDNRKKKSVGISRKVQLLFNKLVELTKIFVTLFDKCQFVDTIVLAVSSLAVDPFFVDNIETLQFACLELVTTIFRKETYIKYRVTILNDILSSVDRLPCSKKNLRPFKLMHNGGSIQMITALVLQLVQCSSVLPNSLLDSKSHRKRKVEIDDPVNKDLLIMEKYDQAFRIGGNFLTTFLNKCRTRSGESDFRPLFENFIQDLLTTVNKPEWPASELLLYLLSRLLVKYMSDKSSDQAIRVVSLEYLGLVAARLRKDTVESRCKVNTMDALIKSIKLEQEKEGDTNDNDSNIVVDPEEERSEFLQVILLDFLAVNAEEDNLIYDYARHFYLVQWYKDVIDRKKKVAEGETGYASRKVKTTKRRRRLSDSDATNSSDDIDSVNKKNNKSKTTDQELNREIFKKLEQRKSFFLSKISPSAGGVTSDIKTYIDYSNAHLITQYLASKKTFMQSFQQFLNKILVVIVDPSIAIRTKAIKCLANIVEVDPSILQDKILHMGVGQKLLDASISVREAAVDLVGKYVLSSVNLIDQYYDMLAERILDTGVSVRKRVIRIMRDICIEYPDFERIPEICVKMIRRVNDEEMIQKLVTDVFMRMWFMPCPDSDKAAIERKINQIIEVVSLAHDTGTHWLDGLLRQIFEPKEDKEATNQPKKDPPPEVIKACQQLADGLVNETIRLDGLENIEKSLSCVTTISLLAKVRPSLLVKHAITLEPYLNLKSNDPQMSKFIASIADILESVVPLMEHPSESFLADLESHLMYRVLYHNQVVVNSCLSCLGSVVNKISKNFKLIRDCYVGYCKQVREVRMRLDSDPNAPLSEIFTLSFRRALFTTGLIFRYFDFKSPEVYGDGSGTHSELPPTICNDVFEHLFFYSSLLQNTIRREGLVALGHFCVKNSEYLVDTRLRNYYCEILRSDDYPNDIKVTVLRNIINYLTDADEAMSSRDKDWKTQSALENLCDMNDRESGMSSRIIQLYLADVCKCLLHINVSVRMWSMKLIEAVLRQGLIHPNPVVPYLMALATDSHKETAHRAESHLNEISKKHLQCIHPNAQFGVERSYQLQQILQQAAGKQVVRGYCIKPKDDLPTSANGFLYSLIRATKPNRRSFVSTIIKKQFEESLELEKMLFMADNLAYFPFAVQDEPLYIIYHIDQLIAGLGNNVLDAFRENLLPASQFDEHGNPISKEDMEDYETKEILLQRLPENTTELQKSIISSQACILLLLLKQHFKTMYRINDIKISQYLPSELAKVYEKAVHRQTGPVFNPKIFIDFILEDKDVGRTLSEDEKNQLVDRYLEFKQMMDQIEKEETYSDSDTAVTPKKAPVKSADAEPPPVQIDFEAELNNVNNIIITNNSHVLPNKTISQTNNRYSSNTASTTPSKASSRMNKTSRKTQSSRVKRKKRKVRSSSDEEDDYSDDDYYM</sequence>
<feature type="region of interest" description="Disordered" evidence="7">
    <location>
        <begin position="1029"/>
        <end position="1072"/>
    </location>
</feature>
<dbReference type="GO" id="GO:0003682">
    <property type="term" value="F:chromatin binding"/>
    <property type="evidence" value="ECO:0007669"/>
    <property type="project" value="TreeGrafter"/>
</dbReference>
<evidence type="ECO:0000259" key="8">
    <source>
        <dbReference type="Pfam" id="PF12830"/>
    </source>
</evidence>
<protein>
    <recommendedName>
        <fullName evidence="6">Nipped-B protein</fullName>
    </recommendedName>
</protein>
<comment type="similarity">
    <text evidence="2 6">Belongs to the SCC2/Nipped-B family.</text>
</comment>
<feature type="region of interest" description="Disordered" evidence="7">
    <location>
        <begin position="1980"/>
        <end position="2004"/>
    </location>
</feature>
<feature type="compositionally biased region" description="Polar residues" evidence="7">
    <location>
        <begin position="372"/>
        <end position="389"/>
    </location>
</feature>
<keyword evidence="3 6" id="KW-0677">Repeat</keyword>
<evidence type="ECO:0000313" key="10">
    <source>
        <dbReference type="Proteomes" id="UP001151699"/>
    </source>
</evidence>
<feature type="compositionally biased region" description="Polar residues" evidence="7">
    <location>
        <begin position="2032"/>
        <end position="2059"/>
    </location>
</feature>
<evidence type="ECO:0000256" key="3">
    <source>
        <dbReference type="ARBA" id="ARBA00022737"/>
    </source>
</evidence>
<dbReference type="EMBL" id="WJQU01000001">
    <property type="protein sequence ID" value="KAJ6647397.1"/>
    <property type="molecule type" value="Genomic_DNA"/>
</dbReference>
<dbReference type="Gene3D" id="1.25.10.10">
    <property type="entry name" value="Leucine-rich Repeat Variant"/>
    <property type="match status" value="1"/>
</dbReference>
<feature type="compositionally biased region" description="Basic residues" evidence="7">
    <location>
        <begin position="2069"/>
        <end position="2078"/>
    </location>
</feature>
<feature type="region of interest" description="Disordered" evidence="7">
    <location>
        <begin position="357"/>
        <end position="389"/>
    </location>
</feature>
<name>A0A9Q0NCF2_9DIPT</name>
<evidence type="ECO:0000256" key="5">
    <source>
        <dbReference type="ARBA" id="ARBA00023306"/>
    </source>
</evidence>
<dbReference type="OrthoDB" id="418242at2759"/>
<dbReference type="GO" id="GO:0034087">
    <property type="term" value="P:establishment of mitotic sister chromatid cohesion"/>
    <property type="evidence" value="ECO:0007669"/>
    <property type="project" value="TreeGrafter"/>
</dbReference>
<evidence type="ECO:0000256" key="2">
    <source>
        <dbReference type="ARBA" id="ARBA00009252"/>
    </source>
</evidence>
<keyword evidence="5 6" id="KW-0131">Cell cycle</keyword>
<proteinExistence type="inferred from homology"/>
<evidence type="ECO:0000256" key="6">
    <source>
        <dbReference type="RuleBase" id="RU364107"/>
    </source>
</evidence>
<keyword evidence="10" id="KW-1185">Reference proteome</keyword>
<organism evidence="9 10">
    <name type="scientific">Pseudolycoriella hygida</name>
    <dbReference type="NCBI Taxonomy" id="35572"/>
    <lineage>
        <taxon>Eukaryota</taxon>
        <taxon>Metazoa</taxon>
        <taxon>Ecdysozoa</taxon>
        <taxon>Arthropoda</taxon>
        <taxon>Hexapoda</taxon>
        <taxon>Insecta</taxon>
        <taxon>Pterygota</taxon>
        <taxon>Neoptera</taxon>
        <taxon>Endopterygota</taxon>
        <taxon>Diptera</taxon>
        <taxon>Nematocera</taxon>
        <taxon>Sciaroidea</taxon>
        <taxon>Sciaridae</taxon>
        <taxon>Pseudolycoriella</taxon>
    </lineage>
</organism>
<comment type="subcellular location">
    <subcellularLocation>
        <location evidence="1 6">Nucleus</location>
    </subcellularLocation>
</comment>
<feature type="region of interest" description="Disordered" evidence="7">
    <location>
        <begin position="2032"/>
        <end position="2094"/>
    </location>
</feature>
<dbReference type="Proteomes" id="UP001151699">
    <property type="component" value="Chromosome A"/>
</dbReference>
<dbReference type="GO" id="GO:0071169">
    <property type="term" value="P:establishment of protein localization to chromatin"/>
    <property type="evidence" value="ECO:0007669"/>
    <property type="project" value="TreeGrafter"/>
</dbReference>
<feature type="domain" description="Sister chromatid cohesion C-terminal" evidence="8">
    <location>
        <begin position="1643"/>
        <end position="1826"/>
    </location>
</feature>
<evidence type="ECO:0000256" key="1">
    <source>
        <dbReference type="ARBA" id="ARBA00004123"/>
    </source>
</evidence>
<dbReference type="InterPro" id="IPR024986">
    <property type="entry name" value="Nipped-B_C"/>
</dbReference>
<dbReference type="GO" id="GO:0090694">
    <property type="term" value="C:Scc2-Scc4 cohesin loading complex"/>
    <property type="evidence" value="ECO:0007669"/>
    <property type="project" value="TreeGrafter"/>
</dbReference>
<dbReference type="Pfam" id="PF12765">
    <property type="entry name" value="Cohesin_HEAT"/>
    <property type="match status" value="1"/>
</dbReference>
<dbReference type="GO" id="GO:0061775">
    <property type="term" value="F:cohesin loader activity"/>
    <property type="evidence" value="ECO:0007669"/>
    <property type="project" value="InterPro"/>
</dbReference>
<feature type="compositionally biased region" description="Acidic residues" evidence="7">
    <location>
        <begin position="2082"/>
        <end position="2094"/>
    </location>
</feature>